<reference evidence="3 4" key="1">
    <citation type="submission" date="2024-02" db="EMBL/GenBank/DDBJ databases">
        <title>A chromosome-level genome assembly of Drosophila madeirensis, a fruit fly species endemic to Madeira island.</title>
        <authorList>
            <person name="Tomihara K."/>
            <person name="Llopart A."/>
            <person name="Yamamoto D."/>
        </authorList>
    </citation>
    <scope>NUCLEOTIDE SEQUENCE [LARGE SCALE GENOMIC DNA]</scope>
    <source>
        <strain evidence="3 4">RF1</strain>
    </source>
</reference>
<name>A0AAU9FY01_DROMD</name>
<feature type="transmembrane region" description="Helical" evidence="2">
    <location>
        <begin position="167"/>
        <end position="191"/>
    </location>
</feature>
<keyword evidence="2" id="KW-0472">Membrane</keyword>
<feature type="compositionally biased region" description="Basic and acidic residues" evidence="1">
    <location>
        <begin position="123"/>
        <end position="135"/>
    </location>
</feature>
<evidence type="ECO:0000256" key="1">
    <source>
        <dbReference type="SAM" id="MobiDB-lite"/>
    </source>
</evidence>
<feature type="region of interest" description="Disordered" evidence="1">
    <location>
        <begin position="95"/>
        <end position="142"/>
    </location>
</feature>
<keyword evidence="2" id="KW-1133">Transmembrane helix</keyword>
<evidence type="ECO:0000313" key="4">
    <source>
        <dbReference type="Proteomes" id="UP001500889"/>
    </source>
</evidence>
<organism evidence="3 4">
    <name type="scientific">Drosophila madeirensis</name>
    <name type="common">Fruit fly</name>
    <dbReference type="NCBI Taxonomy" id="30013"/>
    <lineage>
        <taxon>Eukaryota</taxon>
        <taxon>Metazoa</taxon>
        <taxon>Ecdysozoa</taxon>
        <taxon>Arthropoda</taxon>
        <taxon>Hexapoda</taxon>
        <taxon>Insecta</taxon>
        <taxon>Pterygota</taxon>
        <taxon>Neoptera</taxon>
        <taxon>Endopterygota</taxon>
        <taxon>Diptera</taxon>
        <taxon>Brachycera</taxon>
        <taxon>Muscomorpha</taxon>
        <taxon>Ephydroidea</taxon>
        <taxon>Drosophilidae</taxon>
        <taxon>Drosophila</taxon>
        <taxon>Sophophora</taxon>
    </lineage>
</organism>
<gene>
    <name evidence="3" type="ORF">DMAD_00598</name>
</gene>
<evidence type="ECO:0000313" key="3">
    <source>
        <dbReference type="EMBL" id="BFG00664.1"/>
    </source>
</evidence>
<accession>A0AAU9FY01</accession>
<feature type="transmembrane region" description="Helical" evidence="2">
    <location>
        <begin position="229"/>
        <end position="251"/>
    </location>
</feature>
<sequence>MNNDQRANAHQSRLRALSLFDRSLAGRRFHANLSRLQGCGAGIDDLGFEAAAGDHTFEAGVRSSVLSDALNQLQSATGGQRARWMWNAWDQSPHTRGGFRSSGAAVPSTSEDDEESYQESDNESDHVGRMDRGRAAEQAPGPYMLPYSGREREVLAQEDRSASKMDYITLIGFVLGYLASNILLFLCWYFSWLKEQVLMVRRRLLGPDNLCEFFDFEDNTRHSIQAKLILAPIILFGIVLYGLVHMLHIAVKVVRSDVPRTVVDFVQAVAHSGSQGTIAERFA</sequence>
<feature type="compositionally biased region" description="Acidic residues" evidence="1">
    <location>
        <begin position="110"/>
        <end position="122"/>
    </location>
</feature>
<protein>
    <submittedName>
        <fullName evidence="3">Uncharacterized protein</fullName>
    </submittedName>
</protein>
<dbReference type="AlphaFoldDB" id="A0AAU9FY01"/>
<keyword evidence="2" id="KW-0812">Transmembrane</keyword>
<keyword evidence="4" id="KW-1185">Reference proteome</keyword>
<dbReference type="Proteomes" id="UP001500889">
    <property type="component" value="Chromosome A"/>
</dbReference>
<proteinExistence type="predicted"/>
<dbReference type="EMBL" id="AP029266">
    <property type="protein sequence ID" value="BFG00664.1"/>
    <property type="molecule type" value="Genomic_DNA"/>
</dbReference>
<evidence type="ECO:0000256" key="2">
    <source>
        <dbReference type="SAM" id="Phobius"/>
    </source>
</evidence>